<protein>
    <submittedName>
        <fullName evidence="1">Uncharacterized protein</fullName>
    </submittedName>
</protein>
<reference evidence="2" key="1">
    <citation type="submission" date="2010-08" db="EMBL/GenBank/DDBJ databases">
        <authorList>
            <consortium name="Caenorhabditis japonica Sequencing Consortium"/>
            <person name="Wilson R.K."/>
        </authorList>
    </citation>
    <scope>NUCLEOTIDE SEQUENCE [LARGE SCALE GENOMIC DNA]</scope>
    <source>
        <strain evidence="2">DF5081</strain>
    </source>
</reference>
<sequence>AHWAEKRERFACSTRITIMCRQFFKKNGNDVDLICHQLTAQVA</sequence>
<name>A0A8R1IBR9_CAEJA</name>
<dbReference type="EnsemblMetazoa" id="CJA32815.1">
    <property type="protein sequence ID" value="CJA32815.1"/>
    <property type="gene ID" value="WBGene00208662"/>
</dbReference>
<accession>A0A8R1IBR9</accession>
<organism evidence="1 2">
    <name type="scientific">Caenorhabditis japonica</name>
    <dbReference type="NCBI Taxonomy" id="281687"/>
    <lineage>
        <taxon>Eukaryota</taxon>
        <taxon>Metazoa</taxon>
        <taxon>Ecdysozoa</taxon>
        <taxon>Nematoda</taxon>
        <taxon>Chromadorea</taxon>
        <taxon>Rhabditida</taxon>
        <taxon>Rhabditina</taxon>
        <taxon>Rhabditomorpha</taxon>
        <taxon>Rhabditoidea</taxon>
        <taxon>Rhabditidae</taxon>
        <taxon>Peloderinae</taxon>
        <taxon>Caenorhabditis</taxon>
    </lineage>
</organism>
<evidence type="ECO:0000313" key="1">
    <source>
        <dbReference type="EnsemblMetazoa" id="CJA32815.1"/>
    </source>
</evidence>
<keyword evidence="2" id="KW-1185">Reference proteome</keyword>
<evidence type="ECO:0000313" key="2">
    <source>
        <dbReference type="Proteomes" id="UP000005237"/>
    </source>
</evidence>
<dbReference type="Proteomes" id="UP000005237">
    <property type="component" value="Unassembled WGS sequence"/>
</dbReference>
<proteinExistence type="predicted"/>
<reference evidence="1" key="2">
    <citation type="submission" date="2022-06" db="UniProtKB">
        <authorList>
            <consortium name="EnsemblMetazoa"/>
        </authorList>
    </citation>
    <scope>IDENTIFICATION</scope>
    <source>
        <strain evidence="1">DF5081</strain>
    </source>
</reference>
<dbReference type="AlphaFoldDB" id="A0A8R1IBR9"/>